<gene>
    <name evidence="1" type="ORF">I2I05_16025</name>
</gene>
<sequence>MRNSSLPSLAFFAVRCRAGSSLLRGYSRRTLTAEEVTKTCEVLLAAALHRRCNYWLLDGRVSHHQQPVELHEWLEHDYYPRVRAQLGQSPCIAFLVDPRQWPSLQQFGHSAPLEWPALEARVGWFQEEAAALAWLRAQGAHARERKKMQAATARPDRSRGEQLIFNF</sequence>
<dbReference type="EMBL" id="JADQDQ010000008">
    <property type="protein sequence ID" value="MBF9238912.1"/>
    <property type="molecule type" value="Genomic_DNA"/>
</dbReference>
<evidence type="ECO:0000313" key="1">
    <source>
        <dbReference type="EMBL" id="MBF9238912.1"/>
    </source>
</evidence>
<keyword evidence="2" id="KW-1185">Reference proteome</keyword>
<organism evidence="1 2">
    <name type="scientific">Hymenobacter jeongseonensis</name>
    <dbReference type="NCBI Taxonomy" id="2791027"/>
    <lineage>
        <taxon>Bacteria</taxon>
        <taxon>Pseudomonadati</taxon>
        <taxon>Bacteroidota</taxon>
        <taxon>Cytophagia</taxon>
        <taxon>Cytophagales</taxon>
        <taxon>Hymenobacteraceae</taxon>
        <taxon>Hymenobacter</taxon>
    </lineage>
</organism>
<reference evidence="1 2" key="1">
    <citation type="submission" date="2020-11" db="EMBL/GenBank/DDBJ databases">
        <authorList>
            <person name="Kim M.K."/>
        </authorList>
    </citation>
    <scope>NUCLEOTIDE SEQUENCE [LARGE SCALE GENOMIC DNA]</scope>
    <source>
        <strain evidence="1 2">BT683</strain>
    </source>
</reference>
<name>A0ABS0IKL4_9BACT</name>
<evidence type="ECO:0000313" key="2">
    <source>
        <dbReference type="Proteomes" id="UP000597617"/>
    </source>
</evidence>
<dbReference type="Proteomes" id="UP000597617">
    <property type="component" value="Unassembled WGS sequence"/>
</dbReference>
<evidence type="ECO:0008006" key="3">
    <source>
        <dbReference type="Google" id="ProtNLM"/>
    </source>
</evidence>
<accession>A0ABS0IKL4</accession>
<protein>
    <recommendedName>
        <fullName evidence="3">STAS/SEC14 domain-containing protein</fullName>
    </recommendedName>
</protein>
<proteinExistence type="predicted"/>
<comment type="caution">
    <text evidence="1">The sequence shown here is derived from an EMBL/GenBank/DDBJ whole genome shotgun (WGS) entry which is preliminary data.</text>
</comment>